<gene>
    <name evidence="1" type="ORF">PoB_000756400</name>
</gene>
<name>A0AAV3YDF4_9GAST</name>
<proteinExistence type="predicted"/>
<reference evidence="1 2" key="1">
    <citation type="journal article" date="2021" name="Elife">
        <title>Chloroplast acquisition without the gene transfer in kleptoplastic sea slugs, Plakobranchus ocellatus.</title>
        <authorList>
            <person name="Maeda T."/>
            <person name="Takahashi S."/>
            <person name="Yoshida T."/>
            <person name="Shimamura S."/>
            <person name="Takaki Y."/>
            <person name="Nagai Y."/>
            <person name="Toyoda A."/>
            <person name="Suzuki Y."/>
            <person name="Arimoto A."/>
            <person name="Ishii H."/>
            <person name="Satoh N."/>
            <person name="Nishiyama T."/>
            <person name="Hasebe M."/>
            <person name="Maruyama T."/>
            <person name="Minagawa J."/>
            <person name="Obokata J."/>
            <person name="Shigenobu S."/>
        </authorList>
    </citation>
    <scope>NUCLEOTIDE SEQUENCE [LARGE SCALE GENOMIC DNA]</scope>
</reference>
<organism evidence="1 2">
    <name type="scientific">Plakobranchus ocellatus</name>
    <dbReference type="NCBI Taxonomy" id="259542"/>
    <lineage>
        <taxon>Eukaryota</taxon>
        <taxon>Metazoa</taxon>
        <taxon>Spiralia</taxon>
        <taxon>Lophotrochozoa</taxon>
        <taxon>Mollusca</taxon>
        <taxon>Gastropoda</taxon>
        <taxon>Heterobranchia</taxon>
        <taxon>Euthyneura</taxon>
        <taxon>Panpulmonata</taxon>
        <taxon>Sacoglossa</taxon>
        <taxon>Placobranchoidea</taxon>
        <taxon>Plakobranchidae</taxon>
        <taxon>Plakobranchus</taxon>
    </lineage>
</organism>
<comment type="caution">
    <text evidence="1">The sequence shown here is derived from an EMBL/GenBank/DDBJ whole genome shotgun (WGS) entry which is preliminary data.</text>
</comment>
<dbReference type="AlphaFoldDB" id="A0AAV3YDF4"/>
<sequence>MDWGADRATLLRLYRTLVRSKLDYGSVIYGSAKKHVLRALDPIHHQGLRNALGAFRTTPIKSLYAKAGQPSLEYQHMKLAFNYVLKLKSLSRNPCHEVVFEAPLSDFSAVTKRCEGAGRKRETAMCRLRVGHMWLTQSYLLKNEQQPFCYACDSLYTVRHILIECPDFQDTRRIYFSVTDLYRLFREVSPFRIVGYLKDLGVYGKI</sequence>
<accession>A0AAV3YDF4</accession>
<evidence type="ECO:0000313" key="1">
    <source>
        <dbReference type="EMBL" id="GFN81058.1"/>
    </source>
</evidence>
<keyword evidence="2" id="KW-1185">Reference proteome</keyword>
<evidence type="ECO:0000313" key="2">
    <source>
        <dbReference type="Proteomes" id="UP000735302"/>
    </source>
</evidence>
<dbReference type="Proteomes" id="UP000735302">
    <property type="component" value="Unassembled WGS sequence"/>
</dbReference>
<protein>
    <submittedName>
        <fullName evidence="1">Ribonuclease hi</fullName>
    </submittedName>
</protein>
<dbReference type="EMBL" id="BLXT01000876">
    <property type="protein sequence ID" value="GFN81058.1"/>
    <property type="molecule type" value="Genomic_DNA"/>
</dbReference>